<dbReference type="Proteomes" id="UP001527202">
    <property type="component" value="Unassembled WGS sequence"/>
</dbReference>
<dbReference type="Gene3D" id="1.10.10.630">
    <property type="entry name" value="DnaD domain-like"/>
    <property type="match status" value="1"/>
</dbReference>
<keyword evidence="2" id="KW-0812">Transmembrane</keyword>
<feature type="transmembrane region" description="Helical" evidence="2">
    <location>
        <begin position="14"/>
        <end position="31"/>
    </location>
</feature>
<dbReference type="Proteomes" id="UP000288943">
    <property type="component" value="Chromosome"/>
</dbReference>
<dbReference type="InterPro" id="IPR034829">
    <property type="entry name" value="DnaD-like_sf"/>
</dbReference>
<dbReference type="AlphaFoldDB" id="A0A410WVL3"/>
<dbReference type="SUPFAM" id="SSF158499">
    <property type="entry name" value="DnaD domain-like"/>
    <property type="match status" value="1"/>
</dbReference>
<gene>
    <name evidence="5" type="ORF">M5X16_01175</name>
    <name evidence="6" type="ORF">PC41400_12040</name>
</gene>
<evidence type="ECO:0000313" key="6">
    <source>
        <dbReference type="EMBL" id="QAV18360.1"/>
    </source>
</evidence>
<dbReference type="PANTHER" id="PTHR37293">
    <property type="entry name" value="PHAGE REPLICATION PROTEIN-RELATED"/>
    <property type="match status" value="1"/>
</dbReference>
<dbReference type="GeneID" id="95375540"/>
<feature type="domain" description="DnaB/C C-terminal" evidence="3">
    <location>
        <begin position="149"/>
        <end position="221"/>
    </location>
</feature>
<sequence length="229" mass="26758">MKPNDNDRKRVERALLAGMTAGTVAVPHLLLRYYHRMKLSELEVMLLIHILAFQENEKKDFPTHDEIQDRMTTPQDQVIEAIQKLVNSGVLRIEQEIDSVSDIQYERYNLRPMYEKIAGCYAEDLLQKAARQAEAQKPEAQPGREKDVYSIFEAEFARPLTPMELETITSWLDRDGYKEELVLAALKEAVFAGKVHFRYVDRILLEWSRNRITTVEQAKEFTQKFRGNR</sequence>
<dbReference type="RefSeq" id="WP_042228383.1">
    <property type="nucleotide sequence ID" value="NZ_CP026520.1"/>
</dbReference>
<proteinExistence type="inferred from homology"/>
<evidence type="ECO:0000256" key="1">
    <source>
        <dbReference type="ARBA" id="ARBA00093462"/>
    </source>
</evidence>
<keyword evidence="8" id="KW-1185">Reference proteome</keyword>
<organism evidence="6 7">
    <name type="scientific">Paenibacillus chitinolyticus</name>
    <dbReference type="NCBI Taxonomy" id="79263"/>
    <lineage>
        <taxon>Bacteria</taxon>
        <taxon>Bacillati</taxon>
        <taxon>Bacillota</taxon>
        <taxon>Bacilli</taxon>
        <taxon>Bacillales</taxon>
        <taxon>Paenibacillaceae</taxon>
        <taxon>Paenibacillus</taxon>
    </lineage>
</organism>
<protein>
    <submittedName>
        <fullName evidence="6">DnaD domain protein</fullName>
    </submittedName>
    <submittedName>
        <fullName evidence="5">DnaD domain-containing protein</fullName>
    </submittedName>
</protein>
<dbReference type="Gene3D" id="1.10.10.10">
    <property type="entry name" value="Winged helix-like DNA-binding domain superfamily/Winged helix DNA-binding domain"/>
    <property type="match status" value="1"/>
</dbReference>
<dbReference type="PANTHER" id="PTHR37293:SF6">
    <property type="entry name" value="DNA REPLICATION PROTEIN DNAD"/>
    <property type="match status" value="1"/>
</dbReference>
<evidence type="ECO:0000313" key="8">
    <source>
        <dbReference type="Proteomes" id="UP001527202"/>
    </source>
</evidence>
<dbReference type="InterPro" id="IPR053843">
    <property type="entry name" value="DnaD_N"/>
</dbReference>
<evidence type="ECO:0000313" key="7">
    <source>
        <dbReference type="Proteomes" id="UP000288943"/>
    </source>
</evidence>
<dbReference type="InterPro" id="IPR053162">
    <property type="entry name" value="DnaD"/>
</dbReference>
<accession>A0A410WVL3</accession>
<evidence type="ECO:0000313" key="5">
    <source>
        <dbReference type="EMBL" id="MCY9594390.1"/>
    </source>
</evidence>
<dbReference type="EMBL" id="JAMDMJ010000001">
    <property type="protein sequence ID" value="MCY9594390.1"/>
    <property type="molecule type" value="Genomic_DNA"/>
</dbReference>
<dbReference type="EMBL" id="CP026520">
    <property type="protein sequence ID" value="QAV18360.1"/>
    <property type="molecule type" value="Genomic_DNA"/>
</dbReference>
<keyword evidence="2" id="KW-0472">Membrane</keyword>
<evidence type="ECO:0000259" key="4">
    <source>
        <dbReference type="Pfam" id="PF21984"/>
    </source>
</evidence>
<dbReference type="Pfam" id="PF21984">
    <property type="entry name" value="DnaD_N"/>
    <property type="match status" value="1"/>
</dbReference>
<reference evidence="5 8" key="2">
    <citation type="submission" date="2022-05" db="EMBL/GenBank/DDBJ databases">
        <title>Genome Sequencing of Bee-Associated Microbes.</title>
        <authorList>
            <person name="Dunlap C."/>
        </authorList>
    </citation>
    <scope>NUCLEOTIDE SEQUENCE [LARGE SCALE GENOMIC DNA]</scope>
    <source>
        <strain evidence="5 8">NRRL B-23120</strain>
    </source>
</reference>
<dbReference type="KEGG" id="pchi:PC41400_12040"/>
<dbReference type="Pfam" id="PF07261">
    <property type="entry name" value="DnaB_2"/>
    <property type="match status" value="1"/>
</dbReference>
<dbReference type="InterPro" id="IPR036388">
    <property type="entry name" value="WH-like_DNA-bd_sf"/>
</dbReference>
<dbReference type="NCBIfam" id="TIGR01446">
    <property type="entry name" value="DnaD_dom"/>
    <property type="match status" value="1"/>
</dbReference>
<dbReference type="OrthoDB" id="9770238at2"/>
<evidence type="ECO:0000256" key="2">
    <source>
        <dbReference type="SAM" id="Phobius"/>
    </source>
</evidence>
<comment type="similarity">
    <text evidence="1">Belongs to the DnaB/DnaD family.</text>
</comment>
<dbReference type="InterPro" id="IPR006343">
    <property type="entry name" value="DnaB/C_C"/>
</dbReference>
<keyword evidence="2" id="KW-1133">Transmembrane helix</keyword>
<reference evidence="6 7" key="1">
    <citation type="submission" date="2018-01" db="EMBL/GenBank/DDBJ databases">
        <title>The whole genome sequencing and assembly of Paenibacillus chitinolyticus KCCM 41400 strain.</title>
        <authorList>
            <person name="Kim J.-Y."/>
            <person name="Park M.-K."/>
            <person name="Lee Y.-J."/>
            <person name="Yi H."/>
            <person name="Bahn Y.-S."/>
            <person name="Kim J.F."/>
            <person name="Lee D.-W."/>
        </authorList>
    </citation>
    <scope>NUCLEOTIDE SEQUENCE [LARGE SCALE GENOMIC DNA]</scope>
    <source>
        <strain evidence="6 7">KCCM 41400</strain>
    </source>
</reference>
<name>A0A410WVL3_9BACL</name>
<evidence type="ECO:0000259" key="3">
    <source>
        <dbReference type="Pfam" id="PF07261"/>
    </source>
</evidence>
<feature type="domain" description="DnaD N-terminal" evidence="4">
    <location>
        <begin position="26"/>
        <end position="121"/>
    </location>
</feature>